<sequence>MSSSTPQIVFFDIDQQNWAIVDSSQSFLKIIPEGTSFNKLPENLKITSITVDGYKFESGIPGIMFFPDGTEEYAEIYIEDTQTGDKWTIILNPYIPSLQITKSI</sequence>
<gene>
    <name evidence="1" type="ORF">BWX89_01428</name>
</gene>
<proteinExistence type="predicted"/>
<evidence type="ECO:0000313" key="1">
    <source>
        <dbReference type="EMBL" id="OQB72185.1"/>
    </source>
</evidence>
<comment type="caution">
    <text evidence="1">The sequence shown here is derived from an EMBL/GenBank/DDBJ whole genome shotgun (WGS) entry which is preliminary data.</text>
</comment>
<name>A0A1V6C5P3_UNCT6</name>
<dbReference type="Proteomes" id="UP000485562">
    <property type="component" value="Unassembled WGS sequence"/>
</dbReference>
<accession>A0A1V6C5P3</accession>
<organism evidence="1">
    <name type="scientific">candidate division TA06 bacterium ADurb.Bin131</name>
    <dbReference type="NCBI Taxonomy" id="1852827"/>
    <lineage>
        <taxon>Bacteria</taxon>
        <taxon>Bacteria division TA06</taxon>
    </lineage>
</organism>
<dbReference type="EMBL" id="MWDQ01000138">
    <property type="protein sequence ID" value="OQB72185.1"/>
    <property type="molecule type" value="Genomic_DNA"/>
</dbReference>
<reference evidence="1" key="1">
    <citation type="submission" date="2017-02" db="EMBL/GenBank/DDBJ databases">
        <title>Delving into the versatile metabolic prowess of the omnipresent phylum Bacteroidetes.</title>
        <authorList>
            <person name="Nobu M.K."/>
            <person name="Mei R."/>
            <person name="Narihiro T."/>
            <person name="Kuroda K."/>
            <person name="Liu W.-T."/>
        </authorList>
    </citation>
    <scope>NUCLEOTIDE SEQUENCE</scope>
    <source>
        <strain evidence="1">ADurb.Bin131</strain>
    </source>
</reference>
<dbReference type="AlphaFoldDB" id="A0A1V6C5P3"/>
<protein>
    <submittedName>
        <fullName evidence="1">Uncharacterized protein</fullName>
    </submittedName>
</protein>